<dbReference type="Pfam" id="PF12505">
    <property type="entry name" value="DUF3712"/>
    <property type="match status" value="4"/>
</dbReference>
<dbReference type="InterPro" id="IPR022185">
    <property type="entry name" value="DUF3712"/>
</dbReference>
<keyword evidence="2" id="KW-0472">Membrane</keyword>
<dbReference type="GO" id="GO:0000329">
    <property type="term" value="C:fungal-type vacuole membrane"/>
    <property type="evidence" value="ECO:0007669"/>
    <property type="project" value="InterPro"/>
</dbReference>
<gene>
    <name evidence="3" type="ORF">LRAMOSA05391</name>
</gene>
<accession>A0A077X1T5</accession>
<dbReference type="PANTHER" id="PTHR35895:SF1">
    <property type="entry name" value="LIPID-BINDING SERUM GLYCOPROTEIN C-TERMINAL DOMAIN-CONTAINING PROTEIN"/>
    <property type="match status" value="1"/>
</dbReference>
<reference evidence="3" key="1">
    <citation type="journal article" date="2014" name="Genome Announc.">
        <title>De novo whole-genome sequence and genome annotation of Lichtheimia ramosa.</title>
        <authorList>
            <person name="Linde J."/>
            <person name="Schwartze V."/>
            <person name="Binder U."/>
            <person name="Lass-Florl C."/>
            <person name="Voigt K."/>
            <person name="Horn F."/>
        </authorList>
    </citation>
    <scope>NUCLEOTIDE SEQUENCE</scope>
    <source>
        <strain evidence="3">JMRC FSU:6197</strain>
    </source>
</reference>
<feature type="region of interest" description="Disordered" evidence="1">
    <location>
        <begin position="1"/>
        <end position="26"/>
    </location>
</feature>
<keyword evidence="2" id="KW-1133">Transmembrane helix</keyword>
<keyword evidence="2" id="KW-0812">Transmembrane</keyword>
<sequence length="1683" mass="178012">MATHHYPEPTTGQYHDSPQMPIATSGADDARYFDQHSQNDSVAAGVMEEYAEKPPPPPRKRFYKQKKYWIVCGILTAIIVVVAVLLIVFVFFPMIAQSIMNKAGIEVGSADITFSAPSDNLAKRQDQQYNMNETFYMSMTSKLTDTGPFSADIKFHNPINVYYNDTILLGTLTLPDTHVSGGSGELKAVTPFIIKDTNEFAAFAKEMLAKETFVWKMKGKLDITALSRTATVDLEKDIVLNGMNGFPNVTITSFELPGNAPEGGILVELGTALTSPSPIGVQLGTIAMQIGYDGVYLGQVTSENVTLREGVNDLKLKGTLVPQSDQANLDKIGTLFSNYVAGKMSTTTAVGVSAAPDGRDPINWLTEGFKSVQLNVGLGLAEPMNIIRGVNMGYLDLAFNKDSPYAPITSAPAVVADYSIPFGFTLDITQVSQDLKLGTNDTGDFASINVPFVPSKSDQAAGKLQFAMNNVAIAAMDDKHDAFDGFTYDLTASNAYTFNVGGQASTKTSTPIGNISLSGITFKVPTTLHGLQFLNSTPTTVDAVDVTGGTKDALQLAINVTMDNPSDFSIATGDVTFAFLASDTQLGQVMLSNLKLNRGSNSVTASSTFDPKSSSVGQNLLSTFVMGKNNDVAISGYDGSTAIQSLAKALGAISISTSLPGLKDPLIQGSKLTVNEDSPKNGIVGVQVSIANPFTAGLSITSVKSSVSYKGMPVGNIDQDISSSPIVIGGHSTVQSNPLNMQMNIEPASVALLLRTLAQESNLDTRALDALLGMGGLHVAGMQDIAPDSSLFQGFNISNYVMEAMKSLKADLQLQSGLTIGEYVNTLEFSQNGVAVETDATVTRLIPIVGQPIVQQIVDGAKLGFESIILSSPTDSSFKVNMSGSITNAGPMDAQISFPSPLTIAWEGRVLGTVMMATINSKADVGAQFTVPGEFTVTDQDAMGEFSGYLINNPDFQWNIYTEGVAVTALGYTFTNISMNKFVTLAGANGFKDAVKITKFDLPSNDPAGGITLTASTTINNPSQVGFNLAGAGFSAYFEDVLLGPLASDGPAVFPPRGTANINMKGRMIPQDSQEGLDAVTQVFKNYLNATDTPLTVVGESGSGPNGQVGWLTTGFKTIKIENVILPGPDQKPTLIPSITMGDMQIDFVKSEYSPPAGSTKVLAQLKNPFGFPLGVSSLNMQVTASYEGTDMASLKIPDEKATTSDTGLVTTQFSDVPFSTFDDAHKVFSDFLKATTATGNVTFGLAGTSNAVTETAIGSLKLDGIDFDVDTALAGFNNFNGKTEILTMSVTGGTSDYILVKLSIAMTNPSQITITLGDMKLITNMDEFNSAVGDVFLKDVTIKPGNNTMDVEMHMGGSDKKALQQLLSDYMTGATVPLTITGSQDATEIEPLKDALSTIKLATTMTGIKEKLVDSVYVSAGLDALTSKQAKTKITLTNPIGTAFSINSIEAVVYTTLNGNRFQVGHIDYKLPSPFTVSSGEQATSEEMPVNVDADIGQLLELLFNAKDLKFDIYQNASVIVGEGDGFASTLYYYQMQVPATLDFNILGLSLTGADEPESNGTLSSLPSDVLNKLPKSVLDQLGYTSKAPEASATPSASGQEASSSATSSHGGLLGDLTDKPTPTPDAKESSSEESDGGDKTASEKPSETDSGDKGDNASSSSSSEKSDDSDKPHWLWPFRMA</sequence>
<dbReference type="EMBL" id="LK023379">
    <property type="protein sequence ID" value="CDS13213.1"/>
    <property type="molecule type" value="Genomic_DNA"/>
</dbReference>
<feature type="transmembrane region" description="Helical" evidence="2">
    <location>
        <begin position="68"/>
        <end position="92"/>
    </location>
</feature>
<evidence type="ECO:0000313" key="3">
    <source>
        <dbReference type="EMBL" id="CDS13213.1"/>
    </source>
</evidence>
<feature type="compositionally biased region" description="Low complexity" evidence="1">
    <location>
        <begin position="1597"/>
        <end position="1612"/>
    </location>
</feature>
<name>A0A077X1T5_9FUNG</name>
<feature type="compositionally biased region" description="Basic and acidic residues" evidence="1">
    <location>
        <begin position="1627"/>
        <end position="1657"/>
    </location>
</feature>
<proteinExistence type="predicted"/>
<protein>
    <submittedName>
        <fullName evidence="3">Uncharacterized protein</fullName>
    </submittedName>
</protein>
<evidence type="ECO:0000256" key="2">
    <source>
        <dbReference type="SAM" id="Phobius"/>
    </source>
</evidence>
<evidence type="ECO:0000256" key="1">
    <source>
        <dbReference type="SAM" id="MobiDB-lite"/>
    </source>
</evidence>
<dbReference type="PANTHER" id="PTHR35895">
    <property type="entry name" value="CHROMOSOME 16, WHOLE GENOME SHOTGUN SEQUENCE"/>
    <property type="match status" value="1"/>
</dbReference>
<dbReference type="OrthoDB" id="10039566at2759"/>
<organism evidence="3">
    <name type="scientific">Lichtheimia ramosa</name>
    <dbReference type="NCBI Taxonomy" id="688394"/>
    <lineage>
        <taxon>Eukaryota</taxon>
        <taxon>Fungi</taxon>
        <taxon>Fungi incertae sedis</taxon>
        <taxon>Mucoromycota</taxon>
        <taxon>Mucoromycotina</taxon>
        <taxon>Mucoromycetes</taxon>
        <taxon>Mucorales</taxon>
        <taxon>Lichtheimiaceae</taxon>
        <taxon>Lichtheimia</taxon>
    </lineage>
</organism>
<feature type="region of interest" description="Disordered" evidence="1">
    <location>
        <begin position="1588"/>
        <end position="1683"/>
    </location>
</feature>
<feature type="compositionally biased region" description="Basic and acidic residues" evidence="1">
    <location>
        <begin position="1666"/>
        <end position="1675"/>
    </location>
</feature>
<dbReference type="InterPro" id="IPR046368">
    <property type="entry name" value="Tag1"/>
</dbReference>